<gene>
    <name evidence="5" type="ORF">PIL02S_05630</name>
</gene>
<dbReference type="Gene3D" id="2.60.120.10">
    <property type="entry name" value="Jelly Rolls"/>
    <property type="match status" value="1"/>
</dbReference>
<evidence type="ECO:0000259" key="4">
    <source>
        <dbReference type="PROSITE" id="PS01124"/>
    </source>
</evidence>
<evidence type="ECO:0000313" key="5">
    <source>
        <dbReference type="EMBL" id="PYY26240.1"/>
    </source>
</evidence>
<evidence type="ECO:0000256" key="3">
    <source>
        <dbReference type="ARBA" id="ARBA00023163"/>
    </source>
</evidence>
<dbReference type="GO" id="GO:0003700">
    <property type="term" value="F:DNA-binding transcription factor activity"/>
    <property type="evidence" value="ECO:0007669"/>
    <property type="project" value="InterPro"/>
</dbReference>
<dbReference type="PROSITE" id="PS00041">
    <property type="entry name" value="HTH_ARAC_FAMILY_1"/>
    <property type="match status" value="1"/>
</dbReference>
<dbReference type="SUPFAM" id="SSF46689">
    <property type="entry name" value="Homeodomain-like"/>
    <property type="match status" value="1"/>
</dbReference>
<keyword evidence="1" id="KW-0805">Transcription regulation</keyword>
<keyword evidence="3" id="KW-0804">Transcription</keyword>
<dbReference type="InterPro" id="IPR014710">
    <property type="entry name" value="RmlC-like_jellyroll"/>
</dbReference>
<dbReference type="Proteomes" id="UP000247459">
    <property type="component" value="Unassembled WGS sequence"/>
</dbReference>
<dbReference type="Pfam" id="PF12833">
    <property type="entry name" value="HTH_18"/>
    <property type="match status" value="1"/>
</dbReference>
<proteinExistence type="predicted"/>
<dbReference type="PANTHER" id="PTHR43280:SF34">
    <property type="entry name" value="ARAC-FAMILY TRANSCRIPTIONAL REGULATOR"/>
    <property type="match status" value="1"/>
</dbReference>
<dbReference type="PANTHER" id="PTHR43280">
    <property type="entry name" value="ARAC-FAMILY TRANSCRIPTIONAL REGULATOR"/>
    <property type="match status" value="1"/>
</dbReference>
<dbReference type="Gene3D" id="1.10.10.60">
    <property type="entry name" value="Homeodomain-like"/>
    <property type="match status" value="2"/>
</dbReference>
<sequence>MLPFYEIRKDDFAIIRNARQIAFPSHMHSAIEVLYVYSGTQSVEISDVSYELQPGDAAVIFPDIIHRYVKSGQQTANAILLIINPKVFEGIFPDFNQLQPVTPFVLKKYIHRDAVYAFRKVKKEDDYAIKLGWAHIILSHLLAHTQLEQRQRTPVLDMPYKIMEYMANHFTEPLSLDTLAAEFNVSKYYISHIFSARIQMNFRNYLSMLRVEYAAKLIRTTNVSLTTVSSSAGFESQRTFNRVFQAMYGITPREFRNNVSTYLK</sequence>
<keyword evidence="2" id="KW-0238">DNA-binding</keyword>
<dbReference type="SUPFAM" id="SSF51182">
    <property type="entry name" value="RmlC-like cupins"/>
    <property type="match status" value="1"/>
</dbReference>
<dbReference type="PROSITE" id="PS01124">
    <property type="entry name" value="HTH_ARAC_FAMILY_2"/>
    <property type="match status" value="1"/>
</dbReference>
<dbReference type="RefSeq" id="WP_095358200.1">
    <property type="nucleotide sequence ID" value="NZ_JAXBDC010000001.1"/>
</dbReference>
<dbReference type="InterPro" id="IPR018060">
    <property type="entry name" value="HTH_AraC"/>
</dbReference>
<dbReference type="InterPro" id="IPR011051">
    <property type="entry name" value="RmlC_Cupin_sf"/>
</dbReference>
<reference evidence="5 6" key="1">
    <citation type="submission" date="2018-01" db="EMBL/GenBank/DDBJ databases">
        <title>Genome sequence of the PGP bacterium Paenibacillus illinoisensis E3.</title>
        <authorList>
            <person name="Rolli E."/>
            <person name="Marasco R."/>
            <person name="Bessem C."/>
            <person name="Michoud G."/>
            <person name="Gaiarsa S."/>
            <person name="Borin S."/>
            <person name="Daffonchio D."/>
        </authorList>
    </citation>
    <scope>NUCLEOTIDE SEQUENCE [LARGE SCALE GENOMIC DNA]</scope>
    <source>
        <strain evidence="5 6">E3</strain>
    </source>
</reference>
<dbReference type="SMART" id="SM00342">
    <property type="entry name" value="HTH_ARAC"/>
    <property type="match status" value="1"/>
</dbReference>
<comment type="caution">
    <text evidence="5">The sequence shown here is derived from an EMBL/GenBank/DDBJ whole genome shotgun (WGS) entry which is preliminary data.</text>
</comment>
<dbReference type="InterPro" id="IPR020449">
    <property type="entry name" value="Tscrpt_reg_AraC-type_HTH"/>
</dbReference>
<evidence type="ECO:0000256" key="2">
    <source>
        <dbReference type="ARBA" id="ARBA00023125"/>
    </source>
</evidence>
<dbReference type="PRINTS" id="PR00032">
    <property type="entry name" value="HTHARAC"/>
</dbReference>
<dbReference type="EMBL" id="PRLG01000029">
    <property type="protein sequence ID" value="PYY26240.1"/>
    <property type="molecule type" value="Genomic_DNA"/>
</dbReference>
<dbReference type="OrthoDB" id="9776971at2"/>
<dbReference type="InterPro" id="IPR009057">
    <property type="entry name" value="Homeodomain-like_sf"/>
</dbReference>
<dbReference type="InterPro" id="IPR018062">
    <property type="entry name" value="HTH_AraC-typ_CS"/>
</dbReference>
<feature type="domain" description="HTH araC/xylS-type" evidence="4">
    <location>
        <begin position="160"/>
        <end position="258"/>
    </location>
</feature>
<evidence type="ECO:0000313" key="6">
    <source>
        <dbReference type="Proteomes" id="UP000247459"/>
    </source>
</evidence>
<name>A0A2W0C2F9_9BACL</name>
<evidence type="ECO:0000256" key="1">
    <source>
        <dbReference type="ARBA" id="ARBA00023015"/>
    </source>
</evidence>
<dbReference type="AlphaFoldDB" id="A0A2W0C2F9"/>
<accession>A0A2W0C2F9</accession>
<organism evidence="5 6">
    <name type="scientific">Paenibacillus illinoisensis</name>
    <dbReference type="NCBI Taxonomy" id="59845"/>
    <lineage>
        <taxon>Bacteria</taxon>
        <taxon>Bacillati</taxon>
        <taxon>Bacillota</taxon>
        <taxon>Bacilli</taxon>
        <taxon>Bacillales</taxon>
        <taxon>Paenibacillaceae</taxon>
        <taxon>Paenibacillus</taxon>
    </lineage>
</organism>
<dbReference type="Pfam" id="PF02311">
    <property type="entry name" value="AraC_binding"/>
    <property type="match status" value="1"/>
</dbReference>
<protein>
    <submittedName>
        <fullName evidence="5">Putative transcriptional regulator YfiF</fullName>
    </submittedName>
</protein>
<dbReference type="GO" id="GO:0043565">
    <property type="term" value="F:sequence-specific DNA binding"/>
    <property type="evidence" value="ECO:0007669"/>
    <property type="project" value="InterPro"/>
</dbReference>
<dbReference type="InterPro" id="IPR003313">
    <property type="entry name" value="AraC-bd"/>
</dbReference>